<dbReference type="Proteomes" id="UP000598146">
    <property type="component" value="Unassembled WGS sequence"/>
</dbReference>
<dbReference type="InterPro" id="IPR000782">
    <property type="entry name" value="FAS1_domain"/>
</dbReference>
<name>A0A931CKG4_9ACTN</name>
<comment type="caution">
    <text evidence="2">The sequence shown here is derived from an EMBL/GenBank/DDBJ whole genome shotgun (WGS) entry which is preliminary data.</text>
</comment>
<dbReference type="InterPro" id="IPR036378">
    <property type="entry name" value="FAS1_dom_sf"/>
</dbReference>
<dbReference type="PANTHER" id="PTHR10900:SF77">
    <property type="entry name" value="FI19380P1"/>
    <property type="match status" value="1"/>
</dbReference>
<gene>
    <name evidence="2" type="ORF">I4J89_47170</name>
</gene>
<evidence type="ECO:0000313" key="2">
    <source>
        <dbReference type="EMBL" id="MBG0569018.1"/>
    </source>
</evidence>
<dbReference type="RefSeq" id="WP_196420784.1">
    <property type="nucleotide sequence ID" value="NZ_JADQTO010000050.1"/>
</dbReference>
<proteinExistence type="predicted"/>
<evidence type="ECO:0000313" key="3">
    <source>
        <dbReference type="Proteomes" id="UP000598146"/>
    </source>
</evidence>
<accession>A0A931CKG4</accession>
<dbReference type="GO" id="GO:0007155">
    <property type="term" value="P:cell adhesion"/>
    <property type="evidence" value="ECO:0007669"/>
    <property type="project" value="TreeGrafter"/>
</dbReference>
<dbReference type="Gene3D" id="2.30.180.10">
    <property type="entry name" value="FAS1 domain"/>
    <property type="match status" value="1"/>
</dbReference>
<dbReference type="GO" id="GO:0050839">
    <property type="term" value="F:cell adhesion molecule binding"/>
    <property type="evidence" value="ECO:0007669"/>
    <property type="project" value="TreeGrafter"/>
</dbReference>
<feature type="domain" description="FAS1" evidence="1">
    <location>
        <begin position="3"/>
        <end position="132"/>
    </location>
</feature>
<dbReference type="GO" id="GO:0030198">
    <property type="term" value="P:extracellular matrix organization"/>
    <property type="evidence" value="ECO:0007669"/>
    <property type="project" value="TreeGrafter"/>
</dbReference>
<keyword evidence="3" id="KW-1185">Reference proteome</keyword>
<sequence length="135" mass="14090">MAAKPVGSAIADNRGVSMMGSALEKAGLVDTLNAASSWTVFVPSNGAFARMPEEQLVAIAGDRERMTLLLRNHIVAGRLSSEQISGTHNTLAGSKVTVTDDKGTTIVNSIARVVCANVKTTNAAVYFIDTVLTPS</sequence>
<protein>
    <submittedName>
        <fullName evidence="2">Fasciclin domain-containing protein</fullName>
    </submittedName>
</protein>
<dbReference type="PANTHER" id="PTHR10900">
    <property type="entry name" value="PERIOSTIN-RELATED"/>
    <property type="match status" value="1"/>
</dbReference>
<dbReference type="PROSITE" id="PS50213">
    <property type="entry name" value="FAS1"/>
    <property type="match status" value="1"/>
</dbReference>
<dbReference type="GO" id="GO:0031012">
    <property type="term" value="C:extracellular matrix"/>
    <property type="evidence" value="ECO:0007669"/>
    <property type="project" value="TreeGrafter"/>
</dbReference>
<dbReference type="InterPro" id="IPR050904">
    <property type="entry name" value="Adhesion/Biosynth-related"/>
</dbReference>
<dbReference type="Pfam" id="PF02469">
    <property type="entry name" value="Fasciclin"/>
    <property type="match status" value="1"/>
</dbReference>
<dbReference type="GO" id="GO:0005615">
    <property type="term" value="C:extracellular space"/>
    <property type="evidence" value="ECO:0007669"/>
    <property type="project" value="TreeGrafter"/>
</dbReference>
<dbReference type="SUPFAM" id="SSF82153">
    <property type="entry name" value="FAS1 domain"/>
    <property type="match status" value="1"/>
</dbReference>
<organism evidence="2 3">
    <name type="scientific">Actinoplanes aureus</name>
    <dbReference type="NCBI Taxonomy" id="2792083"/>
    <lineage>
        <taxon>Bacteria</taxon>
        <taxon>Bacillati</taxon>
        <taxon>Actinomycetota</taxon>
        <taxon>Actinomycetes</taxon>
        <taxon>Micromonosporales</taxon>
        <taxon>Micromonosporaceae</taxon>
        <taxon>Actinoplanes</taxon>
    </lineage>
</organism>
<dbReference type="AlphaFoldDB" id="A0A931CKG4"/>
<dbReference type="EMBL" id="JADQTO010000050">
    <property type="protein sequence ID" value="MBG0569018.1"/>
    <property type="molecule type" value="Genomic_DNA"/>
</dbReference>
<reference evidence="2" key="1">
    <citation type="submission" date="2020-11" db="EMBL/GenBank/DDBJ databases">
        <title>Isolation and identification of active actinomycetes.</title>
        <authorList>
            <person name="Sun X."/>
        </authorList>
    </citation>
    <scope>NUCLEOTIDE SEQUENCE</scope>
    <source>
        <strain evidence="2">NEAU-A11</strain>
    </source>
</reference>
<evidence type="ECO:0000259" key="1">
    <source>
        <dbReference type="PROSITE" id="PS50213"/>
    </source>
</evidence>
<dbReference type="SMART" id="SM00554">
    <property type="entry name" value="FAS1"/>
    <property type="match status" value="1"/>
</dbReference>